<gene>
    <name evidence="2" type="ORF">KOW79_012927</name>
</gene>
<reference evidence="2 3" key="1">
    <citation type="submission" date="2021-06" db="EMBL/GenBank/DDBJ databases">
        <title>Chromosome-level genome assembly of the red-tail catfish (Hemibagrus wyckioides).</title>
        <authorList>
            <person name="Shao F."/>
        </authorList>
    </citation>
    <scope>NUCLEOTIDE SEQUENCE [LARGE SCALE GENOMIC DNA]</scope>
    <source>
        <strain evidence="2">EC202008001</strain>
        <tissue evidence="2">Blood</tissue>
    </source>
</reference>
<dbReference type="InterPro" id="IPR011583">
    <property type="entry name" value="Chitinase_II/V-like_cat"/>
</dbReference>
<dbReference type="AlphaFoldDB" id="A0A9D3SGR1"/>
<evidence type="ECO:0000259" key="1">
    <source>
        <dbReference type="PROSITE" id="PS51910"/>
    </source>
</evidence>
<dbReference type="GO" id="GO:0008061">
    <property type="term" value="F:chitin binding"/>
    <property type="evidence" value="ECO:0007669"/>
    <property type="project" value="InterPro"/>
</dbReference>
<name>A0A9D3SGR1_9TELE</name>
<protein>
    <recommendedName>
        <fullName evidence="1">GH18 domain-containing protein</fullName>
    </recommendedName>
</protein>
<proteinExistence type="predicted"/>
<dbReference type="GO" id="GO:0005975">
    <property type="term" value="P:carbohydrate metabolic process"/>
    <property type="evidence" value="ECO:0007669"/>
    <property type="project" value="InterPro"/>
</dbReference>
<dbReference type="Gene3D" id="3.20.20.80">
    <property type="entry name" value="Glycosidases"/>
    <property type="match status" value="1"/>
</dbReference>
<dbReference type="InterPro" id="IPR050314">
    <property type="entry name" value="Glycosyl_Hydrlase_18"/>
</dbReference>
<dbReference type="EMBL" id="JAHKSW010000015">
    <property type="protein sequence ID" value="KAG7323225.1"/>
    <property type="molecule type" value="Genomic_DNA"/>
</dbReference>
<dbReference type="InterPro" id="IPR017853">
    <property type="entry name" value="GH"/>
</dbReference>
<dbReference type="InterPro" id="IPR001223">
    <property type="entry name" value="Glyco_hydro18_cat"/>
</dbReference>
<comment type="caution">
    <text evidence="2">The sequence shown here is derived from an EMBL/GenBank/DDBJ whole genome shotgun (WGS) entry which is preliminary data.</text>
</comment>
<evidence type="ECO:0000313" key="2">
    <source>
        <dbReference type="EMBL" id="KAG7323225.1"/>
    </source>
</evidence>
<dbReference type="Pfam" id="PF00704">
    <property type="entry name" value="Glyco_hydro_18"/>
    <property type="match status" value="1"/>
</dbReference>
<feature type="domain" description="GH18" evidence="1">
    <location>
        <begin position="56"/>
        <end position="373"/>
    </location>
</feature>
<dbReference type="Proteomes" id="UP000824219">
    <property type="component" value="Linkage Group LG15"/>
</dbReference>
<dbReference type="GO" id="GO:0006032">
    <property type="term" value="P:chitin catabolic process"/>
    <property type="evidence" value="ECO:0007669"/>
    <property type="project" value="TreeGrafter"/>
</dbReference>
<accession>A0A9D3SGR1</accession>
<keyword evidence="3" id="KW-1185">Reference proteome</keyword>
<dbReference type="PANTHER" id="PTHR11177:SF404">
    <property type="entry name" value="HISTIDINE-RICH CARBOXYL TERMINUS PROTEIN 1 ISOFORM X1"/>
    <property type="match status" value="1"/>
</dbReference>
<dbReference type="PANTHER" id="PTHR11177">
    <property type="entry name" value="CHITINASE"/>
    <property type="match status" value="1"/>
</dbReference>
<dbReference type="OrthoDB" id="76388at2759"/>
<sequence>MCLYRMWCVLNYFISKLALQLWQVVSSNPKQRQKMQITVVFACLVISAVSAAQNDSTVACYMDASMQHMFLSIDPFWCTHIIYSIAYIGDDFSLKTLSLDIDPFNSMLKMLKDRNPALKTLLGVGVNQSRLELLSQQQITLDNFINSTLEYLKKNNYDGVDLTWLENDTNATLMNTKTLTSFSKELRGWIDQTADKTLLVSVSLLEHNDHISSHIDKTWSQYIDFICLLLLSPNNEGTQTDSTVSYWLDKVDPKKLILALPAIVQQPRKGQNSSQSRIMGMNPEGTVEQMNGPVLIIAKQVCQAIKSGQKELKTLTKLDSVRSHGLDVSWLQKGLGGVGVVMLDIDIFLNLICLNCTQSEKAILELNVRFLARVSGLPFLTLIPLPPR</sequence>
<evidence type="ECO:0000313" key="3">
    <source>
        <dbReference type="Proteomes" id="UP000824219"/>
    </source>
</evidence>
<dbReference type="SUPFAM" id="SSF51445">
    <property type="entry name" value="(Trans)glycosidases"/>
    <property type="match status" value="1"/>
</dbReference>
<dbReference type="PROSITE" id="PS51910">
    <property type="entry name" value="GH18_2"/>
    <property type="match status" value="1"/>
</dbReference>
<dbReference type="GO" id="GO:0004568">
    <property type="term" value="F:chitinase activity"/>
    <property type="evidence" value="ECO:0007669"/>
    <property type="project" value="TreeGrafter"/>
</dbReference>
<dbReference type="GO" id="GO:0005576">
    <property type="term" value="C:extracellular region"/>
    <property type="evidence" value="ECO:0007669"/>
    <property type="project" value="TreeGrafter"/>
</dbReference>
<organism evidence="2 3">
    <name type="scientific">Hemibagrus wyckioides</name>
    <dbReference type="NCBI Taxonomy" id="337641"/>
    <lineage>
        <taxon>Eukaryota</taxon>
        <taxon>Metazoa</taxon>
        <taxon>Chordata</taxon>
        <taxon>Craniata</taxon>
        <taxon>Vertebrata</taxon>
        <taxon>Euteleostomi</taxon>
        <taxon>Actinopterygii</taxon>
        <taxon>Neopterygii</taxon>
        <taxon>Teleostei</taxon>
        <taxon>Ostariophysi</taxon>
        <taxon>Siluriformes</taxon>
        <taxon>Bagridae</taxon>
        <taxon>Hemibagrus</taxon>
    </lineage>
</organism>
<dbReference type="SMART" id="SM00636">
    <property type="entry name" value="Glyco_18"/>
    <property type="match status" value="1"/>
</dbReference>